<dbReference type="KEGG" id="mwo:MWSIV6_0705"/>
<feature type="transmembrane region" description="Helical" evidence="1">
    <location>
        <begin position="119"/>
        <end position="137"/>
    </location>
</feature>
<keyword evidence="4" id="KW-1185">Reference proteome</keyword>
<evidence type="ECO:0000313" key="3">
    <source>
        <dbReference type="EMBL" id="UXH32399.1"/>
    </source>
</evidence>
<sequence length="511" mass="57369">MENSDSRAIYIVPSLIVFLAVLFVTLSYRWPFGWDIFYHIHISKVYITEGLTLFDPIYNAPAGNIINYPPIFHFTLILLSYILRTGLFETARFMQPFLAGLVVLSVSFVASKFYKNQMIGLAAGILLFSGAISARLVQALPENMALIFFPLSIYFYYKFFKEDKPITAVISGLLMGLIALIHPAATFCLGFTVTIITLGIMGSELYMERNLSVIGRVLFSYILFIISAGLIAALWWAPAIYFKNTGPGGVSTALQTSRRLSILKYPNALGYPAIILSAIGVITALKRFELEDRIILLWILAVLLLSKAYYFGINVITYRVLIYIMIPLSILAASGLISAFKSIQRKDKNLAWIFLALILILATFQGFSNLSSKNIADYGALTHHGRVVIAPPAESEVELAEWFNKQGDNGTISFSNYFTAGFVMAYTNRPVNPLLYEKGGMPTAEEISKNGTRYLVFDKRLKATGNFTFKVSEGFIFYNPSLINVSSLNHTYLERVYENRDFVVYLYMTEQ</sequence>
<accession>A0A9E7RXW1</accession>
<reference evidence="2 4" key="2">
    <citation type="submission" date="2023-12" db="EMBL/GenBank/DDBJ databases">
        <title>Phenotypic and Genomic Characterization of Methanothermobacter wolfeii Strain BSEL, a CO2-Capturing Archaeon with Minimal Nutrient Requirements.</title>
        <authorList>
            <person name="Ale Enriquez F."/>
            <person name="Ahring B.K."/>
        </authorList>
    </citation>
    <scope>NUCLEOTIDE SEQUENCE [LARGE SCALE GENOMIC DNA]</scope>
    <source>
        <strain evidence="2 4">BSEL-1</strain>
    </source>
</reference>
<keyword evidence="1" id="KW-0472">Membrane</keyword>
<dbReference type="EMBL" id="JAXUHJ010000014">
    <property type="protein sequence ID" value="MEJ8543388.1"/>
    <property type="molecule type" value="Genomic_DNA"/>
</dbReference>
<feature type="transmembrane region" description="Helical" evidence="1">
    <location>
        <begin position="172"/>
        <end position="201"/>
    </location>
</feature>
<feature type="transmembrane region" description="Helical" evidence="1">
    <location>
        <begin position="213"/>
        <end position="237"/>
    </location>
</feature>
<dbReference type="Proteomes" id="UP001369247">
    <property type="component" value="Unassembled WGS sequence"/>
</dbReference>
<dbReference type="AlphaFoldDB" id="A0A9E7RXW1"/>
<name>A0A9E7RXW1_METWO</name>
<feature type="transmembrane region" description="Helical" evidence="1">
    <location>
        <begin position="65"/>
        <end position="83"/>
    </location>
</feature>
<feature type="transmembrane region" description="Helical" evidence="1">
    <location>
        <begin position="318"/>
        <end position="337"/>
    </location>
</feature>
<feature type="transmembrane region" description="Helical" evidence="1">
    <location>
        <begin position="268"/>
        <end position="285"/>
    </location>
</feature>
<feature type="transmembrane region" description="Helical" evidence="1">
    <location>
        <begin position="349"/>
        <end position="367"/>
    </location>
</feature>
<feature type="transmembrane region" description="Helical" evidence="1">
    <location>
        <begin position="95"/>
        <end position="113"/>
    </location>
</feature>
<protein>
    <submittedName>
        <fullName evidence="3">Uncharacterized protein</fullName>
    </submittedName>
</protein>
<keyword evidence="1" id="KW-0812">Transmembrane</keyword>
<dbReference type="RefSeq" id="WP_074358769.1">
    <property type="nucleotide sequence ID" value="NZ_CP104550.1"/>
</dbReference>
<feature type="transmembrane region" description="Helical" evidence="1">
    <location>
        <begin position="7"/>
        <end position="28"/>
    </location>
</feature>
<keyword evidence="1" id="KW-1133">Transmembrane helix</keyword>
<proteinExistence type="predicted"/>
<feature type="transmembrane region" description="Helical" evidence="1">
    <location>
        <begin position="294"/>
        <end position="312"/>
    </location>
</feature>
<organism evidence="3">
    <name type="scientific">Methanothermobacter wolfeii</name>
    <name type="common">Methanobacterium wolfei</name>
    <dbReference type="NCBI Taxonomy" id="145261"/>
    <lineage>
        <taxon>Archaea</taxon>
        <taxon>Methanobacteriati</taxon>
        <taxon>Methanobacteriota</taxon>
        <taxon>Methanomada group</taxon>
        <taxon>Methanobacteria</taxon>
        <taxon>Methanobacteriales</taxon>
        <taxon>Methanobacteriaceae</taxon>
        <taxon>Methanothermobacter</taxon>
    </lineage>
</organism>
<evidence type="ECO:0000256" key="1">
    <source>
        <dbReference type="SAM" id="Phobius"/>
    </source>
</evidence>
<gene>
    <name evidence="3" type="ORF">N5910_03695</name>
    <name evidence="2" type="ORF">U2150_07805</name>
</gene>
<reference evidence="3" key="1">
    <citation type="submission" date="2022-09" db="EMBL/GenBank/DDBJ databases">
        <title>Characterization of three MwoI isoschizomers from sequenced genome and metagenomes.</title>
        <authorList>
            <person name="Fomenkov A."/>
            <person name="Xu S.Y."/>
            <person name="Roberts R.J."/>
        </authorList>
    </citation>
    <scope>NUCLEOTIDE SEQUENCE</scope>
    <source>
        <strain evidence="3">DSM 2970</strain>
    </source>
</reference>
<dbReference type="EMBL" id="CP104550">
    <property type="protein sequence ID" value="UXH32399.1"/>
    <property type="molecule type" value="Genomic_DNA"/>
</dbReference>
<evidence type="ECO:0000313" key="4">
    <source>
        <dbReference type="Proteomes" id="UP001369247"/>
    </source>
</evidence>
<dbReference type="Proteomes" id="UP001065373">
    <property type="component" value="Chromosome"/>
</dbReference>
<dbReference type="GeneID" id="75106325"/>
<evidence type="ECO:0000313" key="2">
    <source>
        <dbReference type="EMBL" id="MEJ8543388.1"/>
    </source>
</evidence>